<organism evidence="1 2">
    <name type="scientific">Microlunatus spumicola</name>
    <dbReference type="NCBI Taxonomy" id="81499"/>
    <lineage>
        <taxon>Bacteria</taxon>
        <taxon>Bacillati</taxon>
        <taxon>Actinomycetota</taxon>
        <taxon>Actinomycetes</taxon>
        <taxon>Propionibacteriales</taxon>
        <taxon>Propionibacteriaceae</taxon>
        <taxon>Microlunatus</taxon>
    </lineage>
</organism>
<evidence type="ECO:0000313" key="2">
    <source>
        <dbReference type="Proteomes" id="UP001500767"/>
    </source>
</evidence>
<reference evidence="2" key="1">
    <citation type="journal article" date="2019" name="Int. J. Syst. Evol. Microbiol.">
        <title>The Global Catalogue of Microorganisms (GCM) 10K type strain sequencing project: providing services to taxonomists for standard genome sequencing and annotation.</title>
        <authorList>
            <consortium name="The Broad Institute Genomics Platform"/>
            <consortium name="The Broad Institute Genome Sequencing Center for Infectious Disease"/>
            <person name="Wu L."/>
            <person name="Ma J."/>
        </authorList>
    </citation>
    <scope>NUCLEOTIDE SEQUENCE [LARGE SCALE GENOMIC DNA]</scope>
    <source>
        <strain evidence="2">JCM 16540</strain>
    </source>
</reference>
<proteinExistence type="predicted"/>
<gene>
    <name evidence="1" type="ORF">GCM10022197_28530</name>
</gene>
<accession>A0ABP6XQF0</accession>
<evidence type="ECO:0000313" key="1">
    <source>
        <dbReference type="EMBL" id="GAA3570397.1"/>
    </source>
</evidence>
<comment type="caution">
    <text evidence="1">The sequence shown here is derived from an EMBL/GenBank/DDBJ whole genome shotgun (WGS) entry which is preliminary data.</text>
</comment>
<dbReference type="EMBL" id="BAAAYR010000004">
    <property type="protein sequence ID" value="GAA3570397.1"/>
    <property type="molecule type" value="Genomic_DNA"/>
</dbReference>
<sequence>MKVHDSALKHGVQAHDAVQAATWSLWVEDLDEDSPARQLRLGFDTAGRLL</sequence>
<dbReference type="Proteomes" id="UP001500767">
    <property type="component" value="Unassembled WGS sequence"/>
</dbReference>
<keyword evidence="2" id="KW-1185">Reference proteome</keyword>
<name>A0ABP6XQF0_9ACTN</name>
<protein>
    <submittedName>
        <fullName evidence="1">Uncharacterized protein</fullName>
    </submittedName>
</protein>